<reference evidence="1" key="1">
    <citation type="journal article" date="2015" name="Nature">
        <title>Complex archaea that bridge the gap between prokaryotes and eukaryotes.</title>
        <authorList>
            <person name="Spang A."/>
            <person name="Saw J.H."/>
            <person name="Jorgensen S.L."/>
            <person name="Zaremba-Niedzwiedzka K."/>
            <person name="Martijn J."/>
            <person name="Lind A.E."/>
            <person name="van Eijk R."/>
            <person name="Schleper C."/>
            <person name="Guy L."/>
            <person name="Ettema T.J."/>
        </authorList>
    </citation>
    <scope>NUCLEOTIDE SEQUENCE</scope>
</reference>
<proteinExistence type="predicted"/>
<sequence length="179" mass="20300">PGTIPKTIIHENISIEFNFLSDQNISTIDDADLSYTTSWGESDSLIQSGLGSNYTVDINTDDILHLLRLKGYNISGSYFINIQDYESIIDETTFLINYWSQKDQLIHQLRISGKYRSITVIDDDSVICSMLSRLNYDIIQAKLFVLDMGLQILFTRLNSALYNSLSIDLDSNIKIKGDV</sequence>
<name>A0A0F9AJ26_9ZZZZ</name>
<accession>A0A0F9AJ26</accession>
<feature type="non-terminal residue" evidence="1">
    <location>
        <position position="1"/>
    </location>
</feature>
<dbReference type="EMBL" id="LAZR01042502">
    <property type="protein sequence ID" value="KKL09390.1"/>
    <property type="molecule type" value="Genomic_DNA"/>
</dbReference>
<protein>
    <submittedName>
        <fullName evidence="1">Uncharacterized protein</fullName>
    </submittedName>
</protein>
<gene>
    <name evidence="1" type="ORF">LCGC14_2566350</name>
</gene>
<dbReference type="AlphaFoldDB" id="A0A0F9AJ26"/>
<evidence type="ECO:0000313" key="1">
    <source>
        <dbReference type="EMBL" id="KKL09390.1"/>
    </source>
</evidence>
<organism evidence="1">
    <name type="scientific">marine sediment metagenome</name>
    <dbReference type="NCBI Taxonomy" id="412755"/>
    <lineage>
        <taxon>unclassified sequences</taxon>
        <taxon>metagenomes</taxon>
        <taxon>ecological metagenomes</taxon>
    </lineage>
</organism>
<comment type="caution">
    <text evidence="1">The sequence shown here is derived from an EMBL/GenBank/DDBJ whole genome shotgun (WGS) entry which is preliminary data.</text>
</comment>